<reference evidence="2 3" key="1">
    <citation type="submission" date="2013-07" db="EMBL/GenBank/DDBJ databases">
        <authorList>
            <person name="Weinstock G."/>
            <person name="Sodergren E."/>
            <person name="Wylie T."/>
            <person name="Fulton L."/>
            <person name="Fulton R."/>
            <person name="Fronick C."/>
            <person name="O'Laughlin M."/>
            <person name="Godfrey J."/>
            <person name="Miner T."/>
            <person name="Herter B."/>
            <person name="Appelbaum E."/>
            <person name="Cordes M."/>
            <person name="Lek S."/>
            <person name="Wollam A."/>
            <person name="Pepin K.H."/>
            <person name="Palsikar V.B."/>
            <person name="Mitreva M."/>
            <person name="Wilson R.K."/>
        </authorList>
    </citation>
    <scope>NUCLEOTIDE SEQUENCE [LARGE SCALE GENOMIC DNA]</scope>
    <source>
        <strain evidence="2 3">ATCC 27760</strain>
    </source>
</reference>
<accession>U2KYF2</accession>
<dbReference type="eggNOG" id="ENOG5033049">
    <property type="taxonomic scope" value="Bacteria"/>
</dbReference>
<organism evidence="2 3">
    <name type="scientific">Ruminococcus callidus ATCC 27760</name>
    <dbReference type="NCBI Taxonomy" id="411473"/>
    <lineage>
        <taxon>Bacteria</taxon>
        <taxon>Bacillati</taxon>
        <taxon>Bacillota</taxon>
        <taxon>Clostridia</taxon>
        <taxon>Eubacteriales</taxon>
        <taxon>Oscillospiraceae</taxon>
        <taxon>Ruminococcus</taxon>
    </lineage>
</organism>
<dbReference type="STRING" id="411473.RUMCAL_00496"/>
<evidence type="ECO:0000313" key="3">
    <source>
        <dbReference type="Proteomes" id="UP000016662"/>
    </source>
</evidence>
<keyword evidence="1" id="KW-0175">Coiled coil</keyword>
<dbReference type="Proteomes" id="UP000016662">
    <property type="component" value="Unassembled WGS sequence"/>
</dbReference>
<evidence type="ECO:0000313" key="2">
    <source>
        <dbReference type="EMBL" id="ERJ97120.1"/>
    </source>
</evidence>
<evidence type="ECO:0008006" key="4">
    <source>
        <dbReference type="Google" id="ProtNLM"/>
    </source>
</evidence>
<protein>
    <recommendedName>
        <fullName evidence="4">DUF1492 domain-containing protein</fullName>
    </recommendedName>
</protein>
<evidence type="ECO:0000256" key="1">
    <source>
        <dbReference type="SAM" id="Coils"/>
    </source>
</evidence>
<gene>
    <name evidence="2" type="ORF">RUMCAL_00496</name>
</gene>
<dbReference type="PATRIC" id="fig|411473.3.peg.376"/>
<feature type="coiled-coil region" evidence="1">
    <location>
        <begin position="3"/>
        <end position="30"/>
    </location>
</feature>
<dbReference type="EMBL" id="AWVF01000047">
    <property type="protein sequence ID" value="ERJ97120.1"/>
    <property type="molecule type" value="Genomic_DNA"/>
</dbReference>
<dbReference type="HOGENOM" id="CLU_144718_1_1_9"/>
<dbReference type="OrthoDB" id="3242975at2"/>
<dbReference type="AlphaFoldDB" id="U2KYF2"/>
<feature type="coiled-coil region" evidence="1">
    <location>
        <begin position="60"/>
        <end position="87"/>
    </location>
</feature>
<name>U2KYF2_9FIRM</name>
<comment type="caution">
    <text evidence="2">The sequence shown here is derived from an EMBL/GenBank/DDBJ whole genome shotgun (WGS) entry which is preliminary data.</text>
</comment>
<keyword evidence="3" id="KW-1185">Reference proteome</keyword>
<proteinExistence type="predicted"/>
<sequence length="134" mass="15394">MTAKEYMKQAQRLLRRIDRKQKEADALRQKLSFPKSPAYSDLPKPVSPESHAVESGVSQILSLEEEVKTAKKELEDLKAVFDTAIKAVTDTEHHDILAKRYLEFKDWNQIAEEMGYSKPSCYRLHREALAGMKS</sequence>